<proteinExistence type="predicted"/>
<name>A0A8T0F282_ARGBR</name>
<evidence type="ECO:0000313" key="2">
    <source>
        <dbReference type="Proteomes" id="UP000807504"/>
    </source>
</evidence>
<reference evidence="1" key="1">
    <citation type="journal article" date="2020" name="bioRxiv">
        <title>Chromosome-level reference genome of the European wasp spider Argiope bruennichi: a resource for studies on range expansion and evolutionary adaptation.</title>
        <authorList>
            <person name="Sheffer M.M."/>
            <person name="Hoppe A."/>
            <person name="Krehenwinkel H."/>
            <person name="Uhl G."/>
            <person name="Kuss A.W."/>
            <person name="Jensen L."/>
            <person name="Jensen C."/>
            <person name="Gillespie R.G."/>
            <person name="Hoff K.J."/>
            <person name="Prost S."/>
        </authorList>
    </citation>
    <scope>NUCLEOTIDE SEQUENCE</scope>
</reference>
<gene>
    <name evidence="1" type="ORF">HNY73_010809</name>
</gene>
<evidence type="ECO:0000313" key="1">
    <source>
        <dbReference type="EMBL" id="KAF8785237.1"/>
    </source>
</evidence>
<dbReference type="EMBL" id="JABXBU010000030">
    <property type="protein sequence ID" value="KAF8785237.1"/>
    <property type="molecule type" value="Genomic_DNA"/>
</dbReference>
<keyword evidence="2" id="KW-1185">Reference proteome</keyword>
<dbReference type="Proteomes" id="UP000807504">
    <property type="component" value="Unassembled WGS sequence"/>
</dbReference>
<organism evidence="1 2">
    <name type="scientific">Argiope bruennichi</name>
    <name type="common">Wasp spider</name>
    <name type="synonym">Aranea bruennichi</name>
    <dbReference type="NCBI Taxonomy" id="94029"/>
    <lineage>
        <taxon>Eukaryota</taxon>
        <taxon>Metazoa</taxon>
        <taxon>Ecdysozoa</taxon>
        <taxon>Arthropoda</taxon>
        <taxon>Chelicerata</taxon>
        <taxon>Arachnida</taxon>
        <taxon>Araneae</taxon>
        <taxon>Araneomorphae</taxon>
        <taxon>Entelegynae</taxon>
        <taxon>Araneoidea</taxon>
        <taxon>Araneidae</taxon>
        <taxon>Argiope</taxon>
    </lineage>
</organism>
<accession>A0A8T0F282</accession>
<sequence length="93" mass="10431">MQSLVTHRPRAADNSDELAQFPFFIPLWYCTVETYSQYVKCRTLLTAFVASPPSSVAPSGHPRQPVHQATPPLLASLYATQQHLFNTLDMTPK</sequence>
<reference evidence="1" key="2">
    <citation type="submission" date="2020-06" db="EMBL/GenBank/DDBJ databases">
        <authorList>
            <person name="Sheffer M."/>
        </authorList>
    </citation>
    <scope>NUCLEOTIDE SEQUENCE</scope>
</reference>
<dbReference type="AlphaFoldDB" id="A0A8T0F282"/>
<comment type="caution">
    <text evidence="1">The sequence shown here is derived from an EMBL/GenBank/DDBJ whole genome shotgun (WGS) entry which is preliminary data.</text>
</comment>
<protein>
    <submittedName>
        <fullName evidence="1">Uncharacterized protein</fullName>
    </submittedName>
</protein>